<keyword evidence="2" id="KW-1185">Reference proteome</keyword>
<comment type="caution">
    <text evidence="1">The sequence shown here is derived from an EMBL/GenBank/DDBJ whole genome shotgun (WGS) entry which is preliminary data.</text>
</comment>
<organism evidence="1 2">
    <name type="scientific">Arcicella aquatica</name>
    <dbReference type="NCBI Taxonomy" id="217141"/>
    <lineage>
        <taxon>Bacteria</taxon>
        <taxon>Pseudomonadati</taxon>
        <taxon>Bacteroidota</taxon>
        <taxon>Cytophagia</taxon>
        <taxon>Cytophagales</taxon>
        <taxon>Flectobacillaceae</taxon>
        <taxon>Arcicella</taxon>
    </lineage>
</organism>
<protein>
    <recommendedName>
        <fullName evidence="3">WG repeat protein</fullName>
    </recommendedName>
</protein>
<dbReference type="RefSeq" id="WP_323253461.1">
    <property type="nucleotide sequence ID" value="NZ_JAYFUL010000064.1"/>
</dbReference>
<reference evidence="1 2" key="1">
    <citation type="submission" date="2023-12" db="EMBL/GenBank/DDBJ databases">
        <title>Novel species of the genus Arcicella isolated from rivers.</title>
        <authorList>
            <person name="Lu H."/>
        </authorList>
    </citation>
    <scope>NUCLEOTIDE SEQUENCE [LARGE SCALE GENOMIC DNA]</scope>
    <source>
        <strain evidence="1 2">LMG 21963</strain>
    </source>
</reference>
<proteinExistence type="predicted"/>
<evidence type="ECO:0000313" key="2">
    <source>
        <dbReference type="Proteomes" id="UP001304671"/>
    </source>
</evidence>
<dbReference type="Proteomes" id="UP001304671">
    <property type="component" value="Unassembled WGS sequence"/>
</dbReference>
<dbReference type="PROSITE" id="PS51257">
    <property type="entry name" value="PROKAR_LIPOPROTEIN"/>
    <property type="match status" value="1"/>
</dbReference>
<evidence type="ECO:0000313" key="1">
    <source>
        <dbReference type="EMBL" id="MEA5260702.1"/>
    </source>
</evidence>
<evidence type="ECO:0008006" key="3">
    <source>
        <dbReference type="Google" id="ProtNLM"/>
    </source>
</evidence>
<dbReference type="EMBL" id="JAYFUL010000064">
    <property type="protein sequence ID" value="MEA5260702.1"/>
    <property type="molecule type" value="Genomic_DNA"/>
</dbReference>
<gene>
    <name evidence="1" type="ORF">VB264_23085</name>
</gene>
<name>A0ABU5QUC6_9BACT</name>
<sequence length="368" mass="42744">MRHFFTLLILISFFLGCQDDKSSHKALTKPPLNSTTIIKGTDQELLFPQNHNKDTTLFIDNQQFILSLSAELDSTQKYSYTSYYVDEDSLPRKELFQGFDARYKFRLKDKDNKIVFTTTLNKGDFKAITDNSILAESDAILPRFIGFLPKFNAFIFTVEFWVPDSDVGEQSFFMMNRKGEIIEKSFNNYYGGGDSDGAIEISSKQDFILTCNKVIHSNGKVIRFDNKRIWQIGSKLINDNCILDIKEYNDSIKKANAVLMTPFGKILKKFVYRGYYNELGNVVPKYYDNKTNNYYLLDEELASLWVINKQNPTSIYSVSFDEMEEAEGTMRKDEIKFMIDTESSKNKFYANIKTQKIRHSKTKEQLQE</sequence>
<accession>A0ABU5QUC6</accession>